<dbReference type="EMBL" id="CP035532">
    <property type="protein sequence ID" value="QBA21817.1"/>
    <property type="molecule type" value="Genomic_DNA"/>
</dbReference>
<dbReference type="AlphaFoldDB" id="A0A411DNA8"/>
<reference evidence="1" key="1">
    <citation type="submission" date="2019-01" db="EMBL/GenBank/DDBJ databases">
        <title>Whole Genome Sequencing for Putative Detection of Antimicrobial Resistance and Potential Virulence Factors in Chryseobacterium indologenes isolated from Nile Tilapia in Tanzania.</title>
        <authorList>
            <person name="Mwega E."/>
            <person name="Mutoloki S."/>
            <person name="Mugimba K."/>
            <person name="Colquhoun D."/>
            <person name="Mdegela R."/>
            <person name="Evensen O."/>
            <person name="Wasteson Y."/>
        </authorList>
    </citation>
    <scope>NUCLEOTIDE SEQUENCE [LARGE SCALE GENOMIC DNA]</scope>
    <source>
        <strain evidence="1">StR 01</strain>
    </source>
</reference>
<name>A0A411DNA8_CHRID</name>
<gene>
    <name evidence="1" type="ORF">EU348_11695</name>
</gene>
<accession>A0A411DNA8</accession>
<organism evidence="1">
    <name type="scientific">Chryseobacterium indologenes</name>
    <name type="common">Flavobacterium indologenes</name>
    <dbReference type="NCBI Taxonomy" id="253"/>
    <lineage>
        <taxon>Bacteria</taxon>
        <taxon>Pseudomonadati</taxon>
        <taxon>Bacteroidota</taxon>
        <taxon>Flavobacteriia</taxon>
        <taxon>Flavobacteriales</taxon>
        <taxon>Weeksellaceae</taxon>
        <taxon>Chryseobacterium group</taxon>
        <taxon>Chryseobacterium</taxon>
    </lineage>
</organism>
<protein>
    <submittedName>
        <fullName evidence="1">Uncharacterized protein</fullName>
    </submittedName>
</protein>
<evidence type="ECO:0000313" key="1">
    <source>
        <dbReference type="EMBL" id="QBA21817.1"/>
    </source>
</evidence>
<proteinExistence type="predicted"/>
<sequence length="235" mass="26891">MAGVSHGTYEDIQRESVKESVFLYLFFFVSEDHKGMHMISEACQTRLKNKKKQSWYDDKIHKAFSIPIQSIDEIVEQIPKIIEKHSENDKKRVIIGELGVFSHAGGDGPISYNKEIKICPIDNWPHQMAMCGWEQIKVEWGLNSKCVFYGCNTGNSFASKNFAQNISNLSNFKDVEVWGQSTSSFPSFYPDYRVTSLARSLDEKRTAGIVRDGMGWDLRSNTYQELLATIRIKTI</sequence>